<dbReference type="SUPFAM" id="SSF52047">
    <property type="entry name" value="RNI-like"/>
    <property type="match status" value="1"/>
</dbReference>
<sequence length="363" mass="43090">MAVLALNNCTSLTRLEIDNARYCKYQQLKVEKLPLQELIIRYYDISSLPLISDILNKSKHTLSSLQFKGNVDLSSLRNSTQLRKLKIDENIGDANLEIIRTFNNLQELETEDKKVLHKFSKSQILQTLRWNKTFNLIDDLPQSVTKVILRSLRSIDQVKQFLEKNPFVKEVETIVYDYTAAQLLDKFKHVKFNFHFRDNVLTFKQVYTNLHPEYKQIGIPGSEPDHVLYELLLNWVDDKQKVQDPYLAAARDIDCILDAPYEMMEQLQTFNEFKRCLRKEELDSSYFESVFNRQMNTDDYEYMRIIVSAYDEAFQLQADVVKTVIILKAMDRKKRTTLKRERFFHHCRHNWLHPLSEEDFKTN</sequence>
<keyword evidence="2" id="KW-1185">Reference proteome</keyword>
<dbReference type="InterPro" id="IPR032675">
    <property type="entry name" value="LRR_dom_sf"/>
</dbReference>
<gene>
    <name evidence="1" type="ORF">FGO68_gene11752</name>
</gene>
<dbReference type="EMBL" id="RRYP01004580">
    <property type="protein sequence ID" value="TNV82756.1"/>
    <property type="molecule type" value="Genomic_DNA"/>
</dbReference>
<name>A0A8J8NVU6_HALGN</name>
<reference evidence="1" key="1">
    <citation type="submission" date="2019-06" db="EMBL/GenBank/DDBJ databases">
        <authorList>
            <person name="Zheng W."/>
        </authorList>
    </citation>
    <scope>NUCLEOTIDE SEQUENCE</scope>
    <source>
        <strain evidence="1">QDHG01</strain>
    </source>
</reference>
<dbReference type="AlphaFoldDB" id="A0A8J8NVU6"/>
<organism evidence="1 2">
    <name type="scientific">Halteria grandinella</name>
    <dbReference type="NCBI Taxonomy" id="5974"/>
    <lineage>
        <taxon>Eukaryota</taxon>
        <taxon>Sar</taxon>
        <taxon>Alveolata</taxon>
        <taxon>Ciliophora</taxon>
        <taxon>Intramacronucleata</taxon>
        <taxon>Spirotrichea</taxon>
        <taxon>Stichotrichia</taxon>
        <taxon>Sporadotrichida</taxon>
        <taxon>Halteriidae</taxon>
        <taxon>Halteria</taxon>
    </lineage>
</organism>
<comment type="caution">
    <text evidence="1">The sequence shown here is derived from an EMBL/GenBank/DDBJ whole genome shotgun (WGS) entry which is preliminary data.</text>
</comment>
<evidence type="ECO:0000313" key="1">
    <source>
        <dbReference type="EMBL" id="TNV82756.1"/>
    </source>
</evidence>
<accession>A0A8J8NVU6</accession>
<proteinExistence type="predicted"/>
<evidence type="ECO:0000313" key="2">
    <source>
        <dbReference type="Proteomes" id="UP000785679"/>
    </source>
</evidence>
<protein>
    <submittedName>
        <fullName evidence="1">Uncharacterized protein</fullName>
    </submittedName>
</protein>
<dbReference type="Gene3D" id="3.80.10.10">
    <property type="entry name" value="Ribonuclease Inhibitor"/>
    <property type="match status" value="1"/>
</dbReference>
<dbReference type="Proteomes" id="UP000785679">
    <property type="component" value="Unassembled WGS sequence"/>
</dbReference>